<evidence type="ECO:0000259" key="2">
    <source>
        <dbReference type="PROSITE" id="PS50118"/>
    </source>
</evidence>
<dbReference type="AlphaFoldDB" id="A0A4W3GIG2"/>
<reference evidence="3" key="5">
    <citation type="submission" date="2025-09" db="UniProtKB">
        <authorList>
            <consortium name="Ensembl"/>
        </authorList>
    </citation>
    <scope>IDENTIFICATION</scope>
</reference>
<reference evidence="4" key="2">
    <citation type="journal article" date="2007" name="PLoS Biol.">
        <title>Survey sequencing and comparative analysis of the elephant shark (Callorhinchus milii) genome.</title>
        <authorList>
            <person name="Venkatesh B."/>
            <person name="Kirkness E.F."/>
            <person name="Loh Y.H."/>
            <person name="Halpern A.L."/>
            <person name="Lee A.P."/>
            <person name="Johnson J."/>
            <person name="Dandona N."/>
            <person name="Viswanathan L.D."/>
            <person name="Tay A."/>
            <person name="Venter J.C."/>
            <person name="Strausberg R.L."/>
            <person name="Brenner S."/>
        </authorList>
    </citation>
    <scope>NUCLEOTIDE SEQUENCE [LARGE SCALE GENOMIC DNA]</scope>
</reference>
<dbReference type="InParanoid" id="A0A4W3GIG2"/>
<dbReference type="Gene3D" id="1.10.30.10">
    <property type="entry name" value="High mobility group box domain"/>
    <property type="match status" value="1"/>
</dbReference>
<reference evidence="4" key="1">
    <citation type="journal article" date="2006" name="Science">
        <title>Ancient noncoding elements conserved in the human genome.</title>
        <authorList>
            <person name="Venkatesh B."/>
            <person name="Kirkness E.F."/>
            <person name="Loh Y.H."/>
            <person name="Halpern A.L."/>
            <person name="Lee A.P."/>
            <person name="Johnson J."/>
            <person name="Dandona N."/>
            <person name="Viswanathan L.D."/>
            <person name="Tay A."/>
            <person name="Venter J.C."/>
            <person name="Strausberg R.L."/>
            <person name="Brenner S."/>
        </authorList>
    </citation>
    <scope>NUCLEOTIDE SEQUENCE [LARGE SCALE GENOMIC DNA]</scope>
</reference>
<keyword evidence="4" id="KW-1185">Reference proteome</keyword>
<dbReference type="Ensembl" id="ENSCMIT00000002567.1">
    <property type="protein sequence ID" value="ENSCMIP00000002480.1"/>
    <property type="gene ID" value="ENSCMIG00000001471.1"/>
</dbReference>
<dbReference type="InterPro" id="IPR036910">
    <property type="entry name" value="HMG_box_dom_sf"/>
</dbReference>
<evidence type="ECO:0000256" key="1">
    <source>
        <dbReference type="PROSITE-ProRule" id="PRU00267"/>
    </source>
</evidence>
<dbReference type="InterPro" id="IPR009071">
    <property type="entry name" value="HMG_box_dom"/>
</dbReference>
<dbReference type="Proteomes" id="UP000314986">
    <property type="component" value="Unassembled WGS sequence"/>
</dbReference>
<dbReference type="PROSITE" id="PS50118">
    <property type="entry name" value="HMG_BOX_2"/>
    <property type="match status" value="1"/>
</dbReference>
<protein>
    <recommendedName>
        <fullName evidence="2">HMG box domain-containing protein</fullName>
    </recommendedName>
</protein>
<accession>A0A4W3GIG2</accession>
<organism evidence="3 4">
    <name type="scientific">Callorhinchus milii</name>
    <name type="common">Ghost shark</name>
    <dbReference type="NCBI Taxonomy" id="7868"/>
    <lineage>
        <taxon>Eukaryota</taxon>
        <taxon>Metazoa</taxon>
        <taxon>Chordata</taxon>
        <taxon>Craniata</taxon>
        <taxon>Vertebrata</taxon>
        <taxon>Chondrichthyes</taxon>
        <taxon>Holocephali</taxon>
        <taxon>Chimaeriformes</taxon>
        <taxon>Callorhinchidae</taxon>
        <taxon>Callorhinchus</taxon>
    </lineage>
</organism>
<sequence>IKRSWNVAAQMQTIQPIESALFFSPCEPTHVIPLSSYLLYYYDTHLKVQQDFPNLPRSEINKKISESWRRLSVAEKSIYLEKAKLEKEGIDPVRPFNYNLCGFPPLPPKKNLLNASRYLTGAFH</sequence>
<reference evidence="3" key="4">
    <citation type="submission" date="2025-08" db="UniProtKB">
        <authorList>
            <consortium name="Ensembl"/>
        </authorList>
    </citation>
    <scope>IDENTIFICATION</scope>
</reference>
<evidence type="ECO:0000313" key="4">
    <source>
        <dbReference type="Proteomes" id="UP000314986"/>
    </source>
</evidence>
<feature type="domain" description="HMG box" evidence="2">
    <location>
        <begin position="30"/>
        <end position="99"/>
    </location>
</feature>
<evidence type="ECO:0000313" key="3">
    <source>
        <dbReference type="Ensembl" id="ENSCMIP00000002480.1"/>
    </source>
</evidence>
<dbReference type="GO" id="GO:0005634">
    <property type="term" value="C:nucleus"/>
    <property type="evidence" value="ECO:0007669"/>
    <property type="project" value="UniProtKB-UniRule"/>
</dbReference>
<dbReference type="SUPFAM" id="SSF47095">
    <property type="entry name" value="HMG-box"/>
    <property type="match status" value="1"/>
</dbReference>
<dbReference type="SMART" id="SM00398">
    <property type="entry name" value="HMG"/>
    <property type="match status" value="1"/>
</dbReference>
<keyword evidence="1" id="KW-0238">DNA-binding</keyword>
<dbReference type="PANTHER" id="PTHR17609">
    <property type="entry name" value="HMG DOMAIN-CONTAINING PROTEIN 3"/>
    <property type="match status" value="1"/>
</dbReference>
<dbReference type="GeneTree" id="ENSGT00390000006983"/>
<feature type="DNA-binding region" description="HMG box" evidence="1">
    <location>
        <begin position="30"/>
        <end position="99"/>
    </location>
</feature>
<dbReference type="InterPro" id="IPR039598">
    <property type="entry name" value="HMGXB3"/>
</dbReference>
<dbReference type="PANTHER" id="PTHR17609:SF2">
    <property type="entry name" value="HMG DOMAIN-CONTAINING PROTEIN 3"/>
    <property type="match status" value="1"/>
</dbReference>
<reference evidence="4" key="3">
    <citation type="journal article" date="2014" name="Nature">
        <title>Elephant shark genome provides unique insights into gnathostome evolution.</title>
        <authorList>
            <consortium name="International Elephant Shark Genome Sequencing Consortium"/>
            <person name="Venkatesh B."/>
            <person name="Lee A.P."/>
            <person name="Ravi V."/>
            <person name="Maurya A.K."/>
            <person name="Lian M.M."/>
            <person name="Swann J.B."/>
            <person name="Ohta Y."/>
            <person name="Flajnik M.F."/>
            <person name="Sutoh Y."/>
            <person name="Kasahara M."/>
            <person name="Hoon S."/>
            <person name="Gangu V."/>
            <person name="Roy S.W."/>
            <person name="Irimia M."/>
            <person name="Korzh V."/>
            <person name="Kondrychyn I."/>
            <person name="Lim Z.W."/>
            <person name="Tay B.H."/>
            <person name="Tohari S."/>
            <person name="Kong K.W."/>
            <person name="Ho S."/>
            <person name="Lorente-Galdos B."/>
            <person name="Quilez J."/>
            <person name="Marques-Bonet T."/>
            <person name="Raney B.J."/>
            <person name="Ingham P.W."/>
            <person name="Tay A."/>
            <person name="Hillier L.W."/>
            <person name="Minx P."/>
            <person name="Boehm T."/>
            <person name="Wilson R.K."/>
            <person name="Brenner S."/>
            <person name="Warren W.C."/>
        </authorList>
    </citation>
    <scope>NUCLEOTIDE SEQUENCE [LARGE SCALE GENOMIC DNA]</scope>
</reference>
<name>A0A4W3GIG2_CALMI</name>
<dbReference type="Pfam" id="PF00505">
    <property type="entry name" value="HMG_box"/>
    <property type="match status" value="1"/>
</dbReference>
<keyword evidence="1" id="KW-0539">Nucleus</keyword>
<dbReference type="GO" id="GO:0003677">
    <property type="term" value="F:DNA binding"/>
    <property type="evidence" value="ECO:0007669"/>
    <property type="project" value="UniProtKB-UniRule"/>
</dbReference>
<proteinExistence type="predicted"/>